<feature type="domain" description="TauD/TfdA-like" evidence="5">
    <location>
        <begin position="238"/>
        <end position="303"/>
    </location>
</feature>
<comment type="caution">
    <text evidence="6">The sequence shown here is derived from an EMBL/GenBank/DDBJ whole genome shotgun (WGS) entry which is preliminary data.</text>
</comment>
<gene>
    <name evidence="6" type="ORF">RB636_02990</name>
</gene>
<evidence type="ECO:0000256" key="3">
    <source>
        <dbReference type="ARBA" id="ARBA00023002"/>
    </source>
</evidence>
<dbReference type="EMBL" id="JAVFKM010000001">
    <property type="protein sequence ID" value="MEF3112173.1"/>
    <property type="molecule type" value="Genomic_DNA"/>
</dbReference>
<dbReference type="PIRSF" id="PIRSF019543">
    <property type="entry name" value="Clavaminate_syn"/>
    <property type="match status" value="1"/>
</dbReference>
<dbReference type="InterPro" id="IPR042098">
    <property type="entry name" value="TauD-like_sf"/>
</dbReference>
<reference evidence="6 7" key="1">
    <citation type="submission" date="2023-08" db="EMBL/GenBank/DDBJ databases">
        <authorList>
            <person name="Sharma P."/>
            <person name="Verma V."/>
            <person name="Mohan M.K."/>
            <person name="Dubey A.K."/>
        </authorList>
    </citation>
    <scope>NUCLEOTIDE SEQUENCE [LARGE SCALE GENOMIC DNA]</scope>
    <source>
        <strain evidence="6 7">ADP4</strain>
    </source>
</reference>
<dbReference type="InterPro" id="IPR014503">
    <property type="entry name" value="Clavaminate_syn-like"/>
</dbReference>
<dbReference type="Proteomes" id="UP001348265">
    <property type="component" value="Unassembled WGS sequence"/>
</dbReference>
<evidence type="ECO:0000313" key="6">
    <source>
        <dbReference type="EMBL" id="MEF3112173.1"/>
    </source>
</evidence>
<dbReference type="RefSeq" id="WP_331785216.1">
    <property type="nucleotide sequence ID" value="NZ_JAVFKM010000001.1"/>
</dbReference>
<keyword evidence="4" id="KW-0408">Iron</keyword>
<sequence>MHKLVLTAEERENIDALIDGIVAADEKWDPMAAMDRAAEAAPSLPLRLRAFLAQARAEESDVTVVSGLPVHPDLPPTPTGWDLAAKSGAGHREEVALLLCGTALGDPFGWESQQDGRIVHDVCPAPGMESSLTSASSAKTLSLHTEDVFHPCRADYVSLLCLRNPDAVGTTVTRVGSLDFPESLRSTLREPRFRFFPDDSHTGTSLPRNAADGEGAAAAGMTGPVLFGPEHAPYLRFDIDFMSGEDAEAAEAVLATQEILSKAAGRVALEPGDAVFIDNYQVVHGREPFAARYDGKDRWLKRLNLSRDIRRLYTHSASRSRIIPA</sequence>
<accession>A0ABU7WL03</accession>
<dbReference type="SUPFAM" id="SSF51197">
    <property type="entry name" value="Clavaminate synthase-like"/>
    <property type="match status" value="1"/>
</dbReference>
<keyword evidence="7" id="KW-1185">Reference proteome</keyword>
<evidence type="ECO:0000256" key="1">
    <source>
        <dbReference type="ARBA" id="ARBA00008425"/>
    </source>
</evidence>
<evidence type="ECO:0000256" key="2">
    <source>
        <dbReference type="ARBA" id="ARBA00022723"/>
    </source>
</evidence>
<protein>
    <submittedName>
        <fullName evidence="6">TauD/TfdA family dioxygenase</fullName>
    </submittedName>
</protein>
<organism evidence="6 7">
    <name type="scientific">Streptomyces chrestomyceticus</name>
    <dbReference type="NCBI Taxonomy" id="68185"/>
    <lineage>
        <taxon>Bacteria</taxon>
        <taxon>Bacillati</taxon>
        <taxon>Actinomycetota</taxon>
        <taxon>Actinomycetes</taxon>
        <taxon>Kitasatosporales</taxon>
        <taxon>Streptomycetaceae</taxon>
        <taxon>Streptomyces</taxon>
    </lineage>
</organism>
<proteinExistence type="inferred from homology"/>
<evidence type="ECO:0000259" key="5">
    <source>
        <dbReference type="Pfam" id="PF02668"/>
    </source>
</evidence>
<dbReference type="Pfam" id="PF02668">
    <property type="entry name" value="TauD"/>
    <property type="match status" value="1"/>
</dbReference>
<evidence type="ECO:0000313" key="7">
    <source>
        <dbReference type="Proteomes" id="UP001348265"/>
    </source>
</evidence>
<comment type="similarity">
    <text evidence="1">Belongs to the clavaminate synthase family.</text>
</comment>
<evidence type="ECO:0000256" key="4">
    <source>
        <dbReference type="ARBA" id="ARBA00023004"/>
    </source>
</evidence>
<keyword evidence="3" id="KW-0560">Oxidoreductase</keyword>
<dbReference type="InterPro" id="IPR003819">
    <property type="entry name" value="TauD/TfdA-like"/>
</dbReference>
<dbReference type="GO" id="GO:0051213">
    <property type="term" value="F:dioxygenase activity"/>
    <property type="evidence" value="ECO:0007669"/>
    <property type="project" value="UniProtKB-KW"/>
</dbReference>
<keyword evidence="2" id="KW-0479">Metal-binding</keyword>
<dbReference type="Gene3D" id="3.60.130.10">
    <property type="entry name" value="Clavaminate synthase-like"/>
    <property type="match status" value="1"/>
</dbReference>
<keyword evidence="6" id="KW-0223">Dioxygenase</keyword>
<name>A0ABU7WL03_9ACTN</name>